<evidence type="ECO:0000256" key="1">
    <source>
        <dbReference type="SAM" id="Phobius"/>
    </source>
</evidence>
<gene>
    <name evidence="2" type="ORF">A2571_00040</name>
</gene>
<keyword evidence="1" id="KW-0472">Membrane</keyword>
<evidence type="ECO:0000313" key="2">
    <source>
        <dbReference type="EMBL" id="OHA58767.1"/>
    </source>
</evidence>
<dbReference type="Proteomes" id="UP000177043">
    <property type="component" value="Unassembled WGS sequence"/>
</dbReference>
<sequence>MRKLKIIGQIIVILFAGAGAFFIFGWIAVNLGLTNTPGIRGNRLNVDQPAPTQYGAGSSVWHEGEEWDSLETAIKKDAELINRVAQETNVPARAIVAQLVVEQLRLFHTERAAFKEILSPLRILGNQVLFSWGVMGMKEQTAIEIEKHLQNPDSLFYPGPKYEHLLDFKTTDHNKERFDRIANEKNHYYAYLYAGLYLKEVQTQWQKAGYDITSEIGIWSTLYNIGFVHSEPKPNPAVGGAAILIGDTTWSFGGLAQEFYESDKLLAEFPR</sequence>
<dbReference type="EMBL" id="MHTJ01000002">
    <property type="protein sequence ID" value="OHA58767.1"/>
    <property type="molecule type" value="Genomic_DNA"/>
</dbReference>
<organism evidence="2 3">
    <name type="scientific">Candidatus Vogelbacteria bacterium RIFOXYD1_FULL_44_32</name>
    <dbReference type="NCBI Taxonomy" id="1802438"/>
    <lineage>
        <taxon>Bacteria</taxon>
        <taxon>Candidatus Vogeliibacteriota</taxon>
    </lineage>
</organism>
<proteinExistence type="predicted"/>
<evidence type="ECO:0000313" key="3">
    <source>
        <dbReference type="Proteomes" id="UP000177043"/>
    </source>
</evidence>
<keyword evidence="1" id="KW-0812">Transmembrane</keyword>
<reference evidence="2 3" key="1">
    <citation type="journal article" date="2016" name="Nat. Commun.">
        <title>Thousands of microbial genomes shed light on interconnected biogeochemical processes in an aquifer system.</title>
        <authorList>
            <person name="Anantharaman K."/>
            <person name="Brown C.T."/>
            <person name="Hug L.A."/>
            <person name="Sharon I."/>
            <person name="Castelle C.J."/>
            <person name="Probst A.J."/>
            <person name="Thomas B.C."/>
            <person name="Singh A."/>
            <person name="Wilkins M.J."/>
            <person name="Karaoz U."/>
            <person name="Brodie E.L."/>
            <person name="Williams K.H."/>
            <person name="Hubbard S.S."/>
            <person name="Banfield J.F."/>
        </authorList>
    </citation>
    <scope>NUCLEOTIDE SEQUENCE [LARGE SCALE GENOMIC DNA]</scope>
</reference>
<comment type="caution">
    <text evidence="2">The sequence shown here is derived from an EMBL/GenBank/DDBJ whole genome shotgun (WGS) entry which is preliminary data.</text>
</comment>
<dbReference type="AlphaFoldDB" id="A0A1G2QE22"/>
<feature type="transmembrane region" description="Helical" evidence="1">
    <location>
        <begin position="6"/>
        <end position="33"/>
    </location>
</feature>
<name>A0A1G2QE22_9BACT</name>
<keyword evidence="1" id="KW-1133">Transmembrane helix</keyword>
<accession>A0A1G2QE22</accession>
<protein>
    <submittedName>
        <fullName evidence="2">Uncharacterized protein</fullName>
    </submittedName>
</protein>